<keyword evidence="2" id="KW-1185">Reference proteome</keyword>
<comment type="caution">
    <text evidence="1">The sequence shown here is derived from an EMBL/GenBank/DDBJ whole genome shotgun (WGS) entry which is preliminary data.</text>
</comment>
<dbReference type="STRING" id="66430.ACS04_14145"/>
<reference evidence="1 2" key="1">
    <citation type="submission" date="2015-06" db="EMBL/GenBank/DDBJ databases">
        <title>Recapitulation of the evolution of biosynthetic gene clusters reveals hidden chemical diversity on bacterial genomes.</title>
        <authorList>
            <person name="Cruz-Morales P."/>
            <person name="Martinez-Guerrero C."/>
            <person name="Morales-Escalante M.A."/>
            <person name="Yanez-Guerra L.A."/>
            <person name="Kopp J.F."/>
            <person name="Feldmann J."/>
            <person name="Ramos-Aboites H.E."/>
            <person name="Barona-Gomez F."/>
        </authorList>
    </citation>
    <scope>NUCLEOTIDE SEQUENCE [LARGE SCALE GENOMIC DNA]</scope>
    <source>
        <strain evidence="1 2">ATCC 31245</strain>
    </source>
</reference>
<gene>
    <name evidence="1" type="ORF">ACS04_14145</name>
</gene>
<dbReference type="InterPro" id="IPR043758">
    <property type="entry name" value="DUF5703"/>
</dbReference>
<proteinExistence type="predicted"/>
<dbReference type="OrthoDB" id="3481802at2"/>
<dbReference type="PATRIC" id="fig|66430.4.peg.5258"/>
<protein>
    <recommendedName>
        <fullName evidence="3">Dihydroorotate dehydrogenase</fullName>
    </recommendedName>
</protein>
<dbReference type="GeneID" id="95614076"/>
<organism evidence="1 2">
    <name type="scientific">Streptomyces roseus</name>
    <dbReference type="NCBI Taxonomy" id="66430"/>
    <lineage>
        <taxon>Bacteria</taxon>
        <taxon>Bacillati</taxon>
        <taxon>Actinomycetota</taxon>
        <taxon>Actinomycetes</taxon>
        <taxon>Kitasatosporales</taxon>
        <taxon>Streptomycetaceae</taxon>
        <taxon>Streptomyces</taxon>
    </lineage>
</organism>
<sequence>MPEYEFVDVYVPRGVPRKEATRLLTDHAEYGNWEIDRLALYRDGSRRVRLRRRIIRQVRATW</sequence>
<dbReference type="Pfam" id="PF18963">
    <property type="entry name" value="DUF5703"/>
    <property type="match status" value="1"/>
</dbReference>
<evidence type="ECO:0008006" key="3">
    <source>
        <dbReference type="Google" id="ProtNLM"/>
    </source>
</evidence>
<accession>A0A0J6XLZ1</accession>
<dbReference type="EMBL" id="LFML01000053">
    <property type="protein sequence ID" value="KMO97120.1"/>
    <property type="molecule type" value="Genomic_DNA"/>
</dbReference>
<evidence type="ECO:0000313" key="1">
    <source>
        <dbReference type="EMBL" id="KMO97120.1"/>
    </source>
</evidence>
<name>A0A0J6XLZ1_9ACTN</name>
<dbReference type="Proteomes" id="UP000035932">
    <property type="component" value="Unassembled WGS sequence"/>
</dbReference>
<evidence type="ECO:0000313" key="2">
    <source>
        <dbReference type="Proteomes" id="UP000035932"/>
    </source>
</evidence>
<dbReference type="RefSeq" id="WP_030860319.1">
    <property type="nucleotide sequence ID" value="NZ_JBEZIN010000013.1"/>
</dbReference>
<dbReference type="AlphaFoldDB" id="A0A0J6XLZ1"/>